<dbReference type="Pfam" id="PF02199">
    <property type="entry name" value="SapA"/>
    <property type="match status" value="1"/>
</dbReference>
<organism evidence="8 9">
    <name type="scientific">Daphnia magna</name>
    <dbReference type="NCBI Taxonomy" id="35525"/>
    <lineage>
        <taxon>Eukaryota</taxon>
        <taxon>Metazoa</taxon>
        <taxon>Ecdysozoa</taxon>
        <taxon>Arthropoda</taxon>
        <taxon>Crustacea</taxon>
        <taxon>Branchiopoda</taxon>
        <taxon>Diplostraca</taxon>
        <taxon>Cladocera</taxon>
        <taxon>Anomopoda</taxon>
        <taxon>Daphniidae</taxon>
        <taxon>Daphnia</taxon>
    </lineage>
</organism>
<keyword evidence="5" id="KW-0325">Glycoprotein</keyword>
<gene>
    <name evidence="8" type="ORF">APZ42_015232</name>
</gene>
<reference evidence="8 9" key="1">
    <citation type="submission" date="2016-03" db="EMBL/GenBank/DDBJ databases">
        <title>EvidentialGene: Evidence-directed Construction of Genes on Genomes.</title>
        <authorList>
            <person name="Gilbert D.G."/>
            <person name="Choi J.-H."/>
            <person name="Mockaitis K."/>
            <person name="Colbourne J."/>
            <person name="Pfrender M."/>
        </authorList>
    </citation>
    <scope>NUCLEOTIDE SEQUENCE [LARGE SCALE GENOMIC DNA]</scope>
    <source>
        <strain evidence="8 9">Xinb3</strain>
        <tissue evidence="8">Complete organism</tissue>
    </source>
</reference>
<evidence type="ECO:0000256" key="4">
    <source>
        <dbReference type="ARBA" id="ARBA00023157"/>
    </source>
</evidence>
<evidence type="ECO:0000256" key="2">
    <source>
        <dbReference type="ARBA" id="ARBA00022525"/>
    </source>
</evidence>
<evidence type="ECO:0000256" key="3">
    <source>
        <dbReference type="ARBA" id="ARBA00022729"/>
    </source>
</evidence>
<feature type="domain" description="Saposin A-type" evidence="7">
    <location>
        <begin position="23"/>
        <end position="63"/>
    </location>
</feature>
<sequence length="63" mass="7016">MRSLLMILFCFVLVIASIEAEKYAVGKEPCTWGPSFWCARRENAEKCGPGAIQHCNAVGWKTP</sequence>
<dbReference type="InterPro" id="IPR003119">
    <property type="entry name" value="SAP_A"/>
</dbReference>
<keyword evidence="3 6" id="KW-0732">Signal</keyword>
<evidence type="ECO:0000259" key="7">
    <source>
        <dbReference type="PROSITE" id="PS51110"/>
    </source>
</evidence>
<dbReference type="AlphaFoldDB" id="A0A162PAK1"/>
<evidence type="ECO:0000256" key="1">
    <source>
        <dbReference type="ARBA" id="ARBA00004613"/>
    </source>
</evidence>
<keyword evidence="9" id="KW-1185">Reference proteome</keyword>
<feature type="chain" id="PRO_5007838075" description="Saposin A-type domain-containing protein" evidence="6">
    <location>
        <begin position="21"/>
        <end position="63"/>
    </location>
</feature>
<evidence type="ECO:0000313" key="9">
    <source>
        <dbReference type="Proteomes" id="UP000076858"/>
    </source>
</evidence>
<evidence type="ECO:0000313" key="8">
    <source>
        <dbReference type="EMBL" id="KZS18681.1"/>
    </source>
</evidence>
<keyword evidence="4" id="KW-1015">Disulfide bond</keyword>
<comment type="caution">
    <text evidence="8">The sequence shown here is derived from an EMBL/GenBank/DDBJ whole genome shotgun (WGS) entry which is preliminary data.</text>
</comment>
<dbReference type="GO" id="GO:0005576">
    <property type="term" value="C:extracellular region"/>
    <property type="evidence" value="ECO:0007669"/>
    <property type="project" value="UniProtKB-SubCell"/>
</dbReference>
<evidence type="ECO:0000256" key="5">
    <source>
        <dbReference type="ARBA" id="ARBA00023180"/>
    </source>
</evidence>
<evidence type="ECO:0000256" key="6">
    <source>
        <dbReference type="SAM" id="SignalP"/>
    </source>
</evidence>
<dbReference type="PROSITE" id="PS51110">
    <property type="entry name" value="SAP_A"/>
    <property type="match status" value="1"/>
</dbReference>
<protein>
    <recommendedName>
        <fullName evidence="7">Saposin A-type domain-containing protein</fullName>
    </recommendedName>
</protein>
<comment type="subcellular location">
    <subcellularLocation>
        <location evidence="1">Secreted</location>
    </subcellularLocation>
</comment>
<feature type="signal peptide" evidence="6">
    <location>
        <begin position="1"/>
        <end position="20"/>
    </location>
</feature>
<dbReference type="Proteomes" id="UP000076858">
    <property type="component" value="Unassembled WGS sequence"/>
</dbReference>
<dbReference type="SMART" id="SM00162">
    <property type="entry name" value="SAPA"/>
    <property type="match status" value="1"/>
</dbReference>
<proteinExistence type="predicted"/>
<keyword evidence="2" id="KW-0964">Secreted</keyword>
<dbReference type="EMBL" id="LRGB01000512">
    <property type="protein sequence ID" value="KZS18681.1"/>
    <property type="molecule type" value="Genomic_DNA"/>
</dbReference>
<accession>A0A162PAK1</accession>
<name>A0A162PAK1_9CRUS</name>